<dbReference type="RefSeq" id="XP_041223438.1">
    <property type="nucleotide sequence ID" value="XM_041362298.1"/>
</dbReference>
<dbReference type="Gene3D" id="3.30.70.2100">
    <property type="match status" value="1"/>
</dbReference>
<reference evidence="2" key="1">
    <citation type="journal article" date="2020" name="New Phytol.">
        <title>Comparative genomics reveals dynamic genome evolution in host specialist ectomycorrhizal fungi.</title>
        <authorList>
            <person name="Lofgren L.A."/>
            <person name="Nguyen N.H."/>
            <person name="Vilgalys R."/>
            <person name="Ruytinx J."/>
            <person name="Liao H.L."/>
            <person name="Branco S."/>
            <person name="Kuo A."/>
            <person name="LaButti K."/>
            <person name="Lipzen A."/>
            <person name="Andreopoulos W."/>
            <person name="Pangilinan J."/>
            <person name="Riley R."/>
            <person name="Hundley H."/>
            <person name="Na H."/>
            <person name="Barry K."/>
            <person name="Grigoriev I.V."/>
            <person name="Stajich J.E."/>
            <person name="Kennedy P.G."/>
        </authorList>
    </citation>
    <scope>NUCLEOTIDE SEQUENCE</scope>
    <source>
        <strain evidence="2">FC203</strain>
    </source>
</reference>
<accession>A0AAD4E1F3</accession>
<dbReference type="SUPFAM" id="SSF54373">
    <property type="entry name" value="FAD-linked reductases, C-terminal domain"/>
    <property type="match status" value="1"/>
</dbReference>
<dbReference type="AlphaFoldDB" id="A0AAD4E1F3"/>
<dbReference type="InterPro" id="IPR036188">
    <property type="entry name" value="FAD/NAD-bd_sf"/>
</dbReference>
<dbReference type="Gene3D" id="1.10.10.1620">
    <property type="match status" value="1"/>
</dbReference>
<keyword evidence="3" id="KW-1185">Reference proteome</keyword>
<organism evidence="2 3">
    <name type="scientific">Suillus fuscotomentosus</name>
    <dbReference type="NCBI Taxonomy" id="1912939"/>
    <lineage>
        <taxon>Eukaryota</taxon>
        <taxon>Fungi</taxon>
        <taxon>Dikarya</taxon>
        <taxon>Basidiomycota</taxon>
        <taxon>Agaricomycotina</taxon>
        <taxon>Agaricomycetes</taxon>
        <taxon>Agaricomycetidae</taxon>
        <taxon>Boletales</taxon>
        <taxon>Suillineae</taxon>
        <taxon>Suillaceae</taxon>
        <taxon>Suillus</taxon>
    </lineage>
</organism>
<dbReference type="InterPro" id="IPR050281">
    <property type="entry name" value="Flavin_monoamine_oxidase"/>
</dbReference>
<comment type="caution">
    <text evidence="2">The sequence shown here is derived from an EMBL/GenBank/DDBJ whole genome shotgun (WGS) entry which is preliminary data.</text>
</comment>
<dbReference type="SUPFAM" id="SSF51905">
    <property type="entry name" value="FAD/NAD(P)-binding domain"/>
    <property type="match status" value="1"/>
</dbReference>
<dbReference type="GO" id="GO:0009063">
    <property type="term" value="P:amino acid catabolic process"/>
    <property type="evidence" value="ECO:0007669"/>
    <property type="project" value="TreeGrafter"/>
</dbReference>
<dbReference type="EMBL" id="JABBWK010000043">
    <property type="protein sequence ID" value="KAG1897862.1"/>
    <property type="molecule type" value="Genomic_DNA"/>
</dbReference>
<dbReference type="Pfam" id="PF13450">
    <property type="entry name" value="NAD_binding_8"/>
    <property type="match status" value="1"/>
</dbReference>
<dbReference type="PANTHER" id="PTHR10742:SF342">
    <property type="entry name" value="AMINE OXIDASE"/>
    <property type="match status" value="1"/>
</dbReference>
<evidence type="ECO:0000313" key="2">
    <source>
        <dbReference type="EMBL" id="KAG1897862.1"/>
    </source>
</evidence>
<gene>
    <name evidence="2" type="ORF">F5891DRAFT_1046442</name>
</gene>
<dbReference type="GO" id="GO:0001716">
    <property type="term" value="F:L-amino-acid oxidase activity"/>
    <property type="evidence" value="ECO:0007669"/>
    <property type="project" value="TreeGrafter"/>
</dbReference>
<dbReference type="InterPro" id="IPR002937">
    <property type="entry name" value="Amino_oxidase"/>
</dbReference>
<dbReference type="GeneID" id="64656596"/>
<dbReference type="Proteomes" id="UP001195769">
    <property type="component" value="Unassembled WGS sequence"/>
</dbReference>
<proteinExistence type="predicted"/>
<dbReference type="Pfam" id="PF01593">
    <property type="entry name" value="Amino_oxidase"/>
    <property type="match status" value="1"/>
</dbReference>
<sequence>MSQSPSLARPRKLKHVGIVGAGMAGLYAAYRLKLSSYPGIVVSLYELDGRVGGRVKTYHFTSEKDQYFEAGAMRIPSTQMHQPTFDLINFSKTPITPTSILYLIISPPPTITSTRAGSSSCVLTKSHSVPTWNLLDGHNQSLISPETMCSQTNQFALSFSELIMQNLDFDTKQWFTLEEGMDRLPQALAGVVGMNNITFGARVQKIEQNGDGVTICADTPRGRVEKTFDKVILAIPPSALRMIPERPRWDYRKEQAIRAMFYEALYKIGLRFKTRFWEHVEPPSLGGQSMTDLPIRWIVYPSNGIGSEGPGVLLLYSWNTDASVWSSIPFSERLKNSLCHLSKVFPSVDIYNQFIAAEDLAWSEHNPTGDAMFLPGQLSEYFDIARRKEGDVYFAGEHLSRHHTWITGAIDSARSTAEEVIRDFAFKRIPTGWIPRTGTEPSDHYDPEAHRMEVIKSGLENIKNNREEFEKSVLLNSL</sequence>
<feature type="domain" description="Amine oxidase" evidence="1">
    <location>
        <begin position="164"/>
        <end position="421"/>
    </location>
</feature>
<name>A0AAD4E1F3_9AGAM</name>
<evidence type="ECO:0000259" key="1">
    <source>
        <dbReference type="Pfam" id="PF01593"/>
    </source>
</evidence>
<protein>
    <recommendedName>
        <fullName evidence="1">Amine oxidase domain-containing protein</fullName>
    </recommendedName>
</protein>
<dbReference type="Gene3D" id="3.50.50.60">
    <property type="entry name" value="FAD/NAD(P)-binding domain"/>
    <property type="match status" value="2"/>
</dbReference>
<dbReference type="PANTHER" id="PTHR10742">
    <property type="entry name" value="FLAVIN MONOAMINE OXIDASE"/>
    <property type="match status" value="1"/>
</dbReference>
<evidence type="ECO:0000313" key="3">
    <source>
        <dbReference type="Proteomes" id="UP001195769"/>
    </source>
</evidence>